<comment type="subcellular location">
    <subcellularLocation>
        <location evidence="1">Cell membrane</location>
        <topology evidence="1">Multi-pass membrane protein</topology>
    </subcellularLocation>
</comment>
<dbReference type="GO" id="GO:0005886">
    <property type="term" value="C:plasma membrane"/>
    <property type="evidence" value="ECO:0007669"/>
    <property type="project" value="UniProtKB-SubCell"/>
</dbReference>
<evidence type="ECO:0000256" key="3">
    <source>
        <dbReference type="ARBA" id="ARBA00022679"/>
    </source>
</evidence>
<comment type="similarity">
    <text evidence="7">Belongs to the glycosyltransferase 87 family.</text>
</comment>
<evidence type="ECO:0000256" key="9">
    <source>
        <dbReference type="SAM" id="Phobius"/>
    </source>
</evidence>
<evidence type="ECO:0000256" key="1">
    <source>
        <dbReference type="ARBA" id="ARBA00004651"/>
    </source>
</evidence>
<evidence type="ECO:0000256" key="7">
    <source>
        <dbReference type="ARBA" id="ARBA00024033"/>
    </source>
</evidence>
<evidence type="ECO:0000313" key="10">
    <source>
        <dbReference type="EMBL" id="RAG87533.1"/>
    </source>
</evidence>
<dbReference type="Proteomes" id="UP000248889">
    <property type="component" value="Unassembled WGS sequence"/>
</dbReference>
<evidence type="ECO:0000256" key="5">
    <source>
        <dbReference type="ARBA" id="ARBA00022989"/>
    </source>
</evidence>
<feature type="transmembrane region" description="Helical" evidence="9">
    <location>
        <begin position="25"/>
        <end position="46"/>
    </location>
</feature>
<dbReference type="Pfam" id="PF09594">
    <property type="entry name" value="GT87"/>
    <property type="match status" value="1"/>
</dbReference>
<keyword evidence="6 9" id="KW-0472">Membrane</keyword>
<feature type="transmembrane region" description="Helical" evidence="9">
    <location>
        <begin position="197"/>
        <end position="214"/>
    </location>
</feature>
<evidence type="ECO:0000256" key="4">
    <source>
        <dbReference type="ARBA" id="ARBA00022692"/>
    </source>
</evidence>
<feature type="transmembrane region" description="Helical" evidence="9">
    <location>
        <begin position="242"/>
        <end position="265"/>
    </location>
</feature>
<keyword evidence="3" id="KW-0808">Transferase</keyword>
<sequence>MLTALVLALARSFTGGGTLGRRGPLHGWYLADGVLFALALLLALLGRGLPERAARLLVLVGGAAVAGTGLLAPPRTSDDVYRYVWDGQVQASGISPYAYTPVDPALAGLRAQAPALFPPHGGTAACTGWDLHQAAQICTHINRPTVHTIYPPLAEVWFLLLHALGGTVRVAQLLGALLACAVTAVLLRTLRVRRAPLAWAGLWAWCPGVAIWSVNDAHIDTLGVLLALLGLTAAASGRRPGVAGALLGAATAVKLIPAVVIPGALARRGGRLRLTAAALATFAVAYLPYVLASGLGVIGFLPGYLQEEGYDQGRRFGLLALLPLPQAQLGLLAAVVLAGVALAVTLRGDPERPWRGALTVVGTALLLATPSYPWYSLLLLALAALEGRWEWLGVPVAGLLDYVYGGALQQPAYLAALGLVLAVSAGRRFAEPGDGFSRAARPVPRSSPVAAAASGTASSASGPGSTRAG</sequence>
<evidence type="ECO:0000256" key="6">
    <source>
        <dbReference type="ARBA" id="ARBA00023136"/>
    </source>
</evidence>
<keyword evidence="5 9" id="KW-1133">Transmembrane helix</keyword>
<feature type="transmembrane region" description="Helical" evidence="9">
    <location>
        <begin position="358"/>
        <end position="382"/>
    </location>
</feature>
<gene>
    <name evidence="10" type="ORF">DN069_01370</name>
</gene>
<feature type="compositionally biased region" description="Low complexity" evidence="8">
    <location>
        <begin position="437"/>
        <end position="469"/>
    </location>
</feature>
<feature type="region of interest" description="Disordered" evidence="8">
    <location>
        <begin position="433"/>
        <end position="469"/>
    </location>
</feature>
<dbReference type="GO" id="GO:0016758">
    <property type="term" value="F:hexosyltransferase activity"/>
    <property type="evidence" value="ECO:0007669"/>
    <property type="project" value="InterPro"/>
</dbReference>
<evidence type="ECO:0008006" key="12">
    <source>
        <dbReference type="Google" id="ProtNLM"/>
    </source>
</evidence>
<keyword evidence="4 9" id="KW-0812">Transmembrane</keyword>
<evidence type="ECO:0000256" key="8">
    <source>
        <dbReference type="SAM" id="MobiDB-lite"/>
    </source>
</evidence>
<feature type="transmembrane region" description="Helical" evidence="9">
    <location>
        <begin position="277"/>
        <end position="305"/>
    </location>
</feature>
<dbReference type="OrthoDB" id="3362857at2"/>
<comment type="caution">
    <text evidence="10">The sequence shown here is derived from an EMBL/GenBank/DDBJ whole genome shotgun (WGS) entry which is preliminary data.</text>
</comment>
<protein>
    <recommendedName>
        <fullName evidence="12">DUF2029 domain-containing protein</fullName>
    </recommendedName>
</protein>
<feature type="transmembrane region" description="Helical" evidence="9">
    <location>
        <begin position="325"/>
        <end position="346"/>
    </location>
</feature>
<name>A0A2X0IVG1_9ACTN</name>
<dbReference type="EMBL" id="QKYN01000007">
    <property type="protein sequence ID" value="RAG87533.1"/>
    <property type="molecule type" value="Genomic_DNA"/>
</dbReference>
<keyword evidence="2" id="KW-1003">Cell membrane</keyword>
<evidence type="ECO:0000256" key="2">
    <source>
        <dbReference type="ARBA" id="ARBA00022475"/>
    </source>
</evidence>
<feature type="transmembrane region" description="Helical" evidence="9">
    <location>
        <begin position="53"/>
        <end position="72"/>
    </location>
</feature>
<evidence type="ECO:0000313" key="11">
    <source>
        <dbReference type="Proteomes" id="UP000248889"/>
    </source>
</evidence>
<reference evidence="10 11" key="1">
    <citation type="submission" date="2018-06" db="EMBL/GenBank/DDBJ databases">
        <title>Streptacidiphilus pinicola sp. nov., isolated from pine grove soil.</title>
        <authorList>
            <person name="Roh S.G."/>
            <person name="Park S."/>
            <person name="Kim M.-K."/>
            <person name="Yun B.-R."/>
            <person name="Park J."/>
            <person name="Kim M.J."/>
            <person name="Kim Y.S."/>
            <person name="Kim S.B."/>
        </authorList>
    </citation>
    <scope>NUCLEOTIDE SEQUENCE [LARGE SCALE GENOMIC DNA]</scope>
    <source>
        <strain evidence="10 11">MMS16-CNU450</strain>
    </source>
</reference>
<proteinExistence type="inferred from homology"/>
<organism evidence="10 11">
    <name type="scientific">Streptacidiphilus pinicola</name>
    <dbReference type="NCBI Taxonomy" id="2219663"/>
    <lineage>
        <taxon>Bacteria</taxon>
        <taxon>Bacillati</taxon>
        <taxon>Actinomycetota</taxon>
        <taxon>Actinomycetes</taxon>
        <taxon>Kitasatosporales</taxon>
        <taxon>Streptomycetaceae</taxon>
        <taxon>Streptacidiphilus</taxon>
    </lineage>
</organism>
<feature type="transmembrane region" description="Helical" evidence="9">
    <location>
        <begin position="170"/>
        <end position="190"/>
    </location>
</feature>
<dbReference type="InterPro" id="IPR018584">
    <property type="entry name" value="GT87"/>
</dbReference>
<accession>A0A2X0IVG1</accession>
<dbReference type="AlphaFoldDB" id="A0A2X0IVG1"/>
<keyword evidence="11" id="KW-1185">Reference proteome</keyword>